<proteinExistence type="predicted"/>
<dbReference type="InterPro" id="IPR007168">
    <property type="entry name" value="Phageshock_PspC_N"/>
</dbReference>
<dbReference type="RefSeq" id="WP_075610437.1">
    <property type="nucleotide sequence ID" value="NZ_CP052766.1"/>
</dbReference>
<dbReference type="PANTHER" id="PTHR33885:SF3">
    <property type="entry name" value="PHAGE SHOCK PROTEIN C"/>
    <property type="match status" value="1"/>
</dbReference>
<organism evidence="8 9">
    <name type="scientific">Alteromonas pelagimontana</name>
    <dbReference type="NCBI Taxonomy" id="1858656"/>
    <lineage>
        <taxon>Bacteria</taxon>
        <taxon>Pseudomonadati</taxon>
        <taxon>Pseudomonadota</taxon>
        <taxon>Gammaproteobacteria</taxon>
        <taxon>Alteromonadales</taxon>
        <taxon>Alteromonadaceae</taxon>
        <taxon>Alteromonas/Salinimonas group</taxon>
        <taxon>Alteromonas</taxon>
    </lineage>
</organism>
<reference evidence="8 9" key="2">
    <citation type="submission" date="2020-04" db="EMBL/GenBank/DDBJ databases">
        <title>Complete genome sequence of Alteromonas pelagimontana 5.12T.</title>
        <authorList>
            <person name="Sinha R.K."/>
            <person name="Krishnan K.P."/>
            <person name="Kurian J.P."/>
        </authorList>
    </citation>
    <scope>NUCLEOTIDE SEQUENCE [LARGE SCALE GENOMIC DNA]</scope>
    <source>
        <strain evidence="8 9">5.12</strain>
    </source>
</reference>
<feature type="domain" description="Phage shock protein PspC N-terminal" evidence="7">
    <location>
        <begin position="8"/>
        <end position="65"/>
    </location>
</feature>
<dbReference type="EMBL" id="CP052766">
    <property type="protein sequence ID" value="QJR81611.1"/>
    <property type="molecule type" value="Genomic_DNA"/>
</dbReference>
<dbReference type="GO" id="GO:0005886">
    <property type="term" value="C:plasma membrane"/>
    <property type="evidence" value="ECO:0007669"/>
    <property type="project" value="UniProtKB-SubCell"/>
</dbReference>
<evidence type="ECO:0000313" key="8">
    <source>
        <dbReference type="EMBL" id="QJR81611.1"/>
    </source>
</evidence>
<name>A0A6M4MEJ4_9ALTE</name>
<dbReference type="OrthoDB" id="5772680at2"/>
<dbReference type="KEGG" id="apel:CA267_012950"/>
<keyword evidence="9" id="KW-1185">Reference proteome</keyword>
<accession>A0A6M4MEJ4</accession>
<evidence type="ECO:0000256" key="4">
    <source>
        <dbReference type="ARBA" id="ARBA00022989"/>
    </source>
</evidence>
<protein>
    <submittedName>
        <fullName evidence="8">PspC domain-containing protein</fullName>
    </submittedName>
</protein>
<evidence type="ECO:0000256" key="6">
    <source>
        <dbReference type="SAM" id="Phobius"/>
    </source>
</evidence>
<feature type="transmembrane region" description="Helical" evidence="6">
    <location>
        <begin position="39"/>
        <end position="63"/>
    </location>
</feature>
<keyword evidence="2" id="KW-1003">Cell membrane</keyword>
<dbReference type="AlphaFoldDB" id="A0A6M4MEJ4"/>
<evidence type="ECO:0000256" key="1">
    <source>
        <dbReference type="ARBA" id="ARBA00004162"/>
    </source>
</evidence>
<comment type="subcellular location">
    <subcellularLocation>
        <location evidence="1">Cell membrane</location>
        <topology evidence="1">Single-pass membrane protein</topology>
    </subcellularLocation>
</comment>
<sequence>MKLPESDKRIYRDVGEAMISGVCAGVARYLSVDAVWVRAAAVAALFLMPGISVVAYIAAVFMLPRWSL</sequence>
<dbReference type="PANTHER" id="PTHR33885">
    <property type="entry name" value="PHAGE SHOCK PROTEIN C"/>
    <property type="match status" value="1"/>
</dbReference>
<gene>
    <name evidence="8" type="ORF">CA267_012950</name>
</gene>
<evidence type="ECO:0000313" key="9">
    <source>
        <dbReference type="Proteomes" id="UP000219285"/>
    </source>
</evidence>
<dbReference type="Pfam" id="PF04024">
    <property type="entry name" value="PspC"/>
    <property type="match status" value="1"/>
</dbReference>
<keyword evidence="5 6" id="KW-0472">Membrane</keyword>
<evidence type="ECO:0000259" key="7">
    <source>
        <dbReference type="Pfam" id="PF04024"/>
    </source>
</evidence>
<dbReference type="Proteomes" id="UP000219285">
    <property type="component" value="Chromosome"/>
</dbReference>
<evidence type="ECO:0000256" key="5">
    <source>
        <dbReference type="ARBA" id="ARBA00023136"/>
    </source>
</evidence>
<keyword evidence="4 6" id="KW-1133">Transmembrane helix</keyword>
<keyword evidence="3 6" id="KW-0812">Transmembrane</keyword>
<dbReference type="InterPro" id="IPR052027">
    <property type="entry name" value="PspC"/>
</dbReference>
<evidence type="ECO:0000256" key="2">
    <source>
        <dbReference type="ARBA" id="ARBA00022475"/>
    </source>
</evidence>
<reference evidence="9" key="1">
    <citation type="submission" date="2014-12" db="EMBL/GenBank/DDBJ databases">
        <title>Complete genome sequence of a multi-drug resistant Klebsiella pneumoniae.</title>
        <authorList>
            <person name="Hua X."/>
            <person name="Chen Q."/>
            <person name="Li X."/>
            <person name="Feng Y."/>
            <person name="Ruan Z."/>
            <person name="Yu Y."/>
        </authorList>
    </citation>
    <scope>NUCLEOTIDE SEQUENCE [LARGE SCALE GENOMIC DNA]</scope>
    <source>
        <strain evidence="9">5.12</strain>
    </source>
</reference>
<evidence type="ECO:0000256" key="3">
    <source>
        <dbReference type="ARBA" id="ARBA00022692"/>
    </source>
</evidence>